<feature type="domain" description="ABC-2 type transporter transmembrane" evidence="7">
    <location>
        <begin position="19"/>
        <end position="374"/>
    </location>
</feature>
<dbReference type="AlphaFoldDB" id="M1P1G6"/>
<name>M1P1G6_9ZZZZ</name>
<sequence length="399" mass="44276">MNNTFKVAKWEIKKNIRNKTFLFMTFIFPLLILVIAGGAGYIGGSSSQSGLKIGLIDQTDYIYEELNENFRNEDITLNKIKNTTNKDEIRNILETNNYDSIVLIPSNIINSNQAIVYYKELRGLDGNVISNILSKIVIEKRLIESGYSAEQILNLTQNVNFQTQSLQKDDTGMAAIFLPLGLAMLMAFSSMFSGSALMQSINKEKSDKLVEILFSSLTPKDLMYGKVIGYGFLGICQVIVWGAAGSLVANRFFDLPLNILFSVKNAYMFVYFLLGFAMISGLNAIAGASSKDLQSSGQSLNGLIVIVPIIPVWFASILLQNPSGTISRILSYIPLFTPTTMLLRMGVSTPPIWEIALTTAILAISAFFFIRLASKIFRVGMLMYGKDMSLKEIIKWSKA</sequence>
<feature type="transmembrane region" description="Helical" evidence="6">
    <location>
        <begin position="269"/>
        <end position="288"/>
    </location>
</feature>
<evidence type="ECO:0000313" key="8">
    <source>
        <dbReference type="EMBL" id="AGF93226.1"/>
    </source>
</evidence>
<gene>
    <name evidence="8" type="ORF">FLSS-20_0027</name>
</gene>
<keyword evidence="5 6" id="KW-0472">Membrane</keyword>
<dbReference type="PANTHER" id="PTHR30294">
    <property type="entry name" value="MEMBRANE COMPONENT OF ABC TRANSPORTER YHHJ-RELATED"/>
    <property type="match status" value="1"/>
</dbReference>
<keyword evidence="2" id="KW-1003">Cell membrane</keyword>
<evidence type="ECO:0000259" key="7">
    <source>
        <dbReference type="Pfam" id="PF12698"/>
    </source>
</evidence>
<dbReference type="PANTHER" id="PTHR30294:SF29">
    <property type="entry name" value="MULTIDRUG ABC TRANSPORTER PERMEASE YBHS-RELATED"/>
    <property type="match status" value="1"/>
</dbReference>
<feature type="transmembrane region" description="Helical" evidence="6">
    <location>
        <begin position="227"/>
        <end position="249"/>
    </location>
</feature>
<organism evidence="8">
    <name type="scientific">uncultured organism</name>
    <dbReference type="NCBI Taxonomy" id="155900"/>
    <lineage>
        <taxon>unclassified sequences</taxon>
        <taxon>environmental samples</taxon>
    </lineage>
</organism>
<dbReference type="InterPro" id="IPR051449">
    <property type="entry name" value="ABC-2_transporter_component"/>
</dbReference>
<evidence type="ECO:0000256" key="3">
    <source>
        <dbReference type="ARBA" id="ARBA00022692"/>
    </source>
</evidence>
<evidence type="ECO:0000256" key="4">
    <source>
        <dbReference type="ARBA" id="ARBA00022989"/>
    </source>
</evidence>
<evidence type="ECO:0000256" key="5">
    <source>
        <dbReference type="ARBA" id="ARBA00023136"/>
    </source>
</evidence>
<evidence type="ECO:0000256" key="1">
    <source>
        <dbReference type="ARBA" id="ARBA00004651"/>
    </source>
</evidence>
<feature type="transmembrane region" description="Helical" evidence="6">
    <location>
        <begin position="352"/>
        <end position="373"/>
    </location>
</feature>
<keyword evidence="3 6" id="KW-0812">Transmembrane</keyword>
<keyword evidence="4 6" id="KW-1133">Transmembrane helix</keyword>
<dbReference type="Pfam" id="PF12698">
    <property type="entry name" value="ABC2_membrane_3"/>
    <property type="match status" value="1"/>
</dbReference>
<feature type="transmembrane region" description="Helical" evidence="6">
    <location>
        <begin position="21"/>
        <end position="42"/>
    </location>
</feature>
<comment type="subcellular location">
    <subcellularLocation>
        <location evidence="1">Cell membrane</location>
        <topology evidence="1">Multi-pass membrane protein</topology>
    </subcellularLocation>
</comment>
<feature type="transmembrane region" description="Helical" evidence="6">
    <location>
        <begin position="176"/>
        <end position="198"/>
    </location>
</feature>
<dbReference type="GO" id="GO:0140359">
    <property type="term" value="F:ABC-type transporter activity"/>
    <property type="evidence" value="ECO:0007669"/>
    <property type="project" value="InterPro"/>
</dbReference>
<dbReference type="GO" id="GO:0005886">
    <property type="term" value="C:plasma membrane"/>
    <property type="evidence" value="ECO:0007669"/>
    <property type="project" value="UniProtKB-SubCell"/>
</dbReference>
<proteinExistence type="predicted"/>
<protein>
    <submittedName>
        <fullName evidence="8">ABC transporter, permease protein</fullName>
    </submittedName>
</protein>
<dbReference type="EMBL" id="JX684085">
    <property type="protein sequence ID" value="AGF93226.1"/>
    <property type="molecule type" value="Genomic_DNA"/>
</dbReference>
<evidence type="ECO:0000256" key="6">
    <source>
        <dbReference type="SAM" id="Phobius"/>
    </source>
</evidence>
<evidence type="ECO:0000256" key="2">
    <source>
        <dbReference type="ARBA" id="ARBA00022475"/>
    </source>
</evidence>
<feature type="transmembrane region" description="Helical" evidence="6">
    <location>
        <begin position="300"/>
        <end position="319"/>
    </location>
</feature>
<accession>M1P1G6</accession>
<reference evidence="8" key="1">
    <citation type="journal article" date="2013" name="Syst. Appl. Microbiol.">
        <title>New insights into the archaeal diversity of a hypersaline microbial mat obtained by a metagenomic approach.</title>
        <authorList>
            <person name="Lopez-Lopez A."/>
            <person name="Richter M."/>
            <person name="Pena A."/>
            <person name="Tamames J."/>
            <person name="Rossello-Mora R."/>
        </authorList>
    </citation>
    <scope>NUCLEOTIDE SEQUENCE</scope>
</reference>
<dbReference type="InterPro" id="IPR013525">
    <property type="entry name" value="ABC2_TM"/>
</dbReference>